<gene>
    <name evidence="1" type="ORF">B0T26DRAFT_34863</name>
</gene>
<dbReference type="Proteomes" id="UP001172101">
    <property type="component" value="Unassembled WGS sequence"/>
</dbReference>
<comment type="caution">
    <text evidence="1">The sequence shown here is derived from an EMBL/GenBank/DDBJ whole genome shotgun (WGS) entry which is preliminary data.</text>
</comment>
<dbReference type="GeneID" id="85317811"/>
<proteinExistence type="predicted"/>
<name>A0AA40BGF1_9PEZI</name>
<evidence type="ECO:0000313" key="2">
    <source>
        <dbReference type="Proteomes" id="UP001172101"/>
    </source>
</evidence>
<protein>
    <submittedName>
        <fullName evidence="1">Uncharacterized protein</fullName>
    </submittedName>
</protein>
<dbReference type="RefSeq" id="XP_060302613.1">
    <property type="nucleotide sequence ID" value="XM_060434541.1"/>
</dbReference>
<sequence length="187" mass="21044">MLCSSETCWRSPWIMPSAFTSSVIYPPHPPFHFGVLHFPAPVIPRPGFYPEDHKTSCLLEVTSFCFRPFALQSAEQVTHLCMSCLEMLHVVWHRTAWIQRCLGFLVFQIPSIILVTSTSCSYHARTLSEAEKNCRRVDHRVADILCQSADIAKPPTCKCHAVCSWKAVQRYIEGRVASGGQPGAPVR</sequence>
<reference evidence="1" key="1">
    <citation type="submission" date="2023-06" db="EMBL/GenBank/DDBJ databases">
        <title>Genome-scale phylogeny and comparative genomics of the fungal order Sordariales.</title>
        <authorList>
            <consortium name="Lawrence Berkeley National Laboratory"/>
            <person name="Hensen N."/>
            <person name="Bonometti L."/>
            <person name="Westerberg I."/>
            <person name="Brannstrom I.O."/>
            <person name="Guillou S."/>
            <person name="Cros-Aarteil S."/>
            <person name="Calhoun S."/>
            <person name="Haridas S."/>
            <person name="Kuo A."/>
            <person name="Mondo S."/>
            <person name="Pangilinan J."/>
            <person name="Riley R."/>
            <person name="LaButti K."/>
            <person name="Andreopoulos B."/>
            <person name="Lipzen A."/>
            <person name="Chen C."/>
            <person name="Yanf M."/>
            <person name="Daum C."/>
            <person name="Ng V."/>
            <person name="Clum A."/>
            <person name="Steindorff A."/>
            <person name="Ohm R."/>
            <person name="Martin F."/>
            <person name="Silar P."/>
            <person name="Natvig D."/>
            <person name="Lalanne C."/>
            <person name="Gautier V."/>
            <person name="Ament-velasquez S.L."/>
            <person name="Kruys A."/>
            <person name="Hutchinson M.I."/>
            <person name="Powell A.J."/>
            <person name="Barry K."/>
            <person name="Miller A.N."/>
            <person name="Grigoriev I.V."/>
            <person name="Debuchy R."/>
            <person name="Gladieux P."/>
            <person name="Thoren M.H."/>
            <person name="Johannesson H."/>
        </authorList>
    </citation>
    <scope>NUCLEOTIDE SEQUENCE</scope>
    <source>
        <strain evidence="1">SMH2392-1A</strain>
    </source>
</reference>
<organism evidence="1 2">
    <name type="scientific">Lasiosphaeria miniovina</name>
    <dbReference type="NCBI Taxonomy" id="1954250"/>
    <lineage>
        <taxon>Eukaryota</taxon>
        <taxon>Fungi</taxon>
        <taxon>Dikarya</taxon>
        <taxon>Ascomycota</taxon>
        <taxon>Pezizomycotina</taxon>
        <taxon>Sordariomycetes</taxon>
        <taxon>Sordariomycetidae</taxon>
        <taxon>Sordariales</taxon>
        <taxon>Lasiosphaeriaceae</taxon>
        <taxon>Lasiosphaeria</taxon>
    </lineage>
</organism>
<keyword evidence="2" id="KW-1185">Reference proteome</keyword>
<dbReference type="AlphaFoldDB" id="A0AA40BGF1"/>
<evidence type="ECO:0000313" key="1">
    <source>
        <dbReference type="EMBL" id="KAK0733736.1"/>
    </source>
</evidence>
<accession>A0AA40BGF1</accession>
<dbReference type="EMBL" id="JAUIRO010000001">
    <property type="protein sequence ID" value="KAK0733736.1"/>
    <property type="molecule type" value="Genomic_DNA"/>
</dbReference>